<dbReference type="Proteomes" id="UP001296967">
    <property type="component" value="Unassembled WGS sequence"/>
</dbReference>
<dbReference type="Pfam" id="PF07683">
    <property type="entry name" value="CobW_C"/>
    <property type="match status" value="1"/>
</dbReference>
<dbReference type="EMBL" id="NHSF01000051">
    <property type="protein sequence ID" value="MBK5930433.1"/>
    <property type="molecule type" value="Genomic_DNA"/>
</dbReference>
<dbReference type="SMART" id="SM00833">
    <property type="entry name" value="CobW_C"/>
    <property type="match status" value="1"/>
</dbReference>
<dbReference type="SUPFAM" id="SSF52540">
    <property type="entry name" value="P-loop containing nucleoside triphosphate hydrolases"/>
    <property type="match status" value="1"/>
</dbReference>
<keyword evidence="3" id="KW-0143">Chaperone</keyword>
<gene>
    <name evidence="8" type="ORF">CCR82_07840</name>
</gene>
<dbReference type="AlphaFoldDB" id="A0AAJ0XFI9"/>
<comment type="function">
    <text evidence="5">Zinc chaperone that directly transfers zinc cofactor to target proteins, thereby activating them. Zinc is transferred from the CXCC motif in the GTPase domain to the zinc binding site in target proteins in a process requiring GTP hydrolysis.</text>
</comment>
<dbReference type="RefSeq" id="WP_201244840.1">
    <property type="nucleotide sequence ID" value="NZ_NHSF01000051.1"/>
</dbReference>
<protein>
    <submittedName>
        <fullName evidence="8">GTP-binding protein</fullName>
    </submittedName>
</protein>
<sequence length="355" mass="39165">MTSPHLETALTPVTLLTGFLGSGKTTVLNQLVRQPTLARTLVIINEFGEIGLDHLLMSRVADDNMIEMSSGCLCCTIRGDLVETLRDAHWRYQVGGEPRFDRVVIETTGVADPAPIIHTLMSVGAIARRYRLDGVVATIDLTSAEATLDAQPEAVKQAAMADCLLLTKRDLVDAEQAAALEQRLQRINPAARRLEARHGQVAAADILGLGLFSTNAKIPDVARWLNEEAYAQAHDPHASHSHHGHAHDVNRHDDHIQSFAILVDEPIPDAMLDAWLDLLLAMCGQDMLRIKGILNVRGRTQPIAIHGVQHLFYPPIELPGWTSEDQRSKLVFITRDVPRTVIEETLEAFLATWPD</sequence>
<dbReference type="GO" id="GO:0016787">
    <property type="term" value="F:hydrolase activity"/>
    <property type="evidence" value="ECO:0007669"/>
    <property type="project" value="UniProtKB-KW"/>
</dbReference>
<evidence type="ECO:0000256" key="1">
    <source>
        <dbReference type="ARBA" id="ARBA00022741"/>
    </source>
</evidence>
<dbReference type="PANTHER" id="PTHR13748">
    <property type="entry name" value="COBW-RELATED"/>
    <property type="match status" value="1"/>
</dbReference>
<evidence type="ECO:0000256" key="5">
    <source>
        <dbReference type="ARBA" id="ARBA00045658"/>
    </source>
</evidence>
<evidence type="ECO:0000313" key="9">
    <source>
        <dbReference type="Proteomes" id="UP001296967"/>
    </source>
</evidence>
<evidence type="ECO:0000256" key="2">
    <source>
        <dbReference type="ARBA" id="ARBA00022801"/>
    </source>
</evidence>
<dbReference type="InterPro" id="IPR011629">
    <property type="entry name" value="CobW-like_C"/>
</dbReference>
<feature type="domain" description="CobW C-terminal" evidence="7">
    <location>
        <begin position="256"/>
        <end position="350"/>
    </location>
</feature>
<dbReference type="InterPro" id="IPR003495">
    <property type="entry name" value="CobW/HypB/UreG_nucleotide-bd"/>
</dbReference>
<comment type="caution">
    <text evidence="8">The sequence shown here is derived from an EMBL/GenBank/DDBJ whole genome shotgun (WGS) entry which is preliminary data.</text>
</comment>
<reference evidence="8" key="2">
    <citation type="journal article" date="2020" name="Microorganisms">
        <title>Osmotic Adaptation and Compatible Solute Biosynthesis of Phototrophic Bacteria as Revealed from Genome Analyses.</title>
        <authorList>
            <person name="Imhoff J.F."/>
            <person name="Rahn T."/>
            <person name="Kunzel S."/>
            <person name="Keller A."/>
            <person name="Neulinger S.C."/>
        </authorList>
    </citation>
    <scope>NUCLEOTIDE SEQUENCE</scope>
    <source>
        <strain evidence="8">DSM 4395</strain>
    </source>
</reference>
<evidence type="ECO:0000256" key="3">
    <source>
        <dbReference type="ARBA" id="ARBA00023186"/>
    </source>
</evidence>
<dbReference type="GO" id="GO:0000166">
    <property type="term" value="F:nucleotide binding"/>
    <property type="evidence" value="ECO:0007669"/>
    <property type="project" value="UniProtKB-KW"/>
</dbReference>
<accession>A0AAJ0XFI9</accession>
<evidence type="ECO:0000256" key="6">
    <source>
        <dbReference type="ARBA" id="ARBA00049117"/>
    </source>
</evidence>
<proteinExistence type="inferred from homology"/>
<keyword evidence="1" id="KW-0547">Nucleotide-binding</keyword>
<dbReference type="InterPro" id="IPR051316">
    <property type="entry name" value="Zinc-reg_GTPase_activator"/>
</dbReference>
<dbReference type="InterPro" id="IPR027417">
    <property type="entry name" value="P-loop_NTPase"/>
</dbReference>
<evidence type="ECO:0000313" key="8">
    <source>
        <dbReference type="EMBL" id="MBK5930433.1"/>
    </source>
</evidence>
<evidence type="ECO:0000259" key="7">
    <source>
        <dbReference type="SMART" id="SM00833"/>
    </source>
</evidence>
<dbReference type="PANTHER" id="PTHR13748:SF62">
    <property type="entry name" value="COBW DOMAIN-CONTAINING PROTEIN"/>
    <property type="match status" value="1"/>
</dbReference>
<evidence type="ECO:0000256" key="4">
    <source>
        <dbReference type="ARBA" id="ARBA00034320"/>
    </source>
</evidence>
<keyword evidence="9" id="KW-1185">Reference proteome</keyword>
<reference evidence="8" key="1">
    <citation type="submission" date="2017-05" db="EMBL/GenBank/DDBJ databases">
        <authorList>
            <person name="Imhoff J.F."/>
            <person name="Rahn T."/>
            <person name="Kuenzel S."/>
            <person name="Neulinger S.C."/>
        </authorList>
    </citation>
    <scope>NUCLEOTIDE SEQUENCE</scope>
    <source>
        <strain evidence="8">DSM 4395</strain>
    </source>
</reference>
<dbReference type="GO" id="GO:0005737">
    <property type="term" value="C:cytoplasm"/>
    <property type="evidence" value="ECO:0007669"/>
    <property type="project" value="TreeGrafter"/>
</dbReference>
<organism evidence="8 9">
    <name type="scientific">Halochromatium salexigens</name>
    <name type="common">Chromatium salexigens</name>
    <dbReference type="NCBI Taxonomy" id="49447"/>
    <lineage>
        <taxon>Bacteria</taxon>
        <taxon>Pseudomonadati</taxon>
        <taxon>Pseudomonadota</taxon>
        <taxon>Gammaproteobacteria</taxon>
        <taxon>Chromatiales</taxon>
        <taxon>Chromatiaceae</taxon>
        <taxon>Halochromatium</taxon>
    </lineage>
</organism>
<comment type="catalytic activity">
    <reaction evidence="6">
        <text>GTP + H2O = GDP + phosphate + H(+)</text>
        <dbReference type="Rhea" id="RHEA:19669"/>
        <dbReference type="ChEBI" id="CHEBI:15377"/>
        <dbReference type="ChEBI" id="CHEBI:15378"/>
        <dbReference type="ChEBI" id="CHEBI:37565"/>
        <dbReference type="ChEBI" id="CHEBI:43474"/>
        <dbReference type="ChEBI" id="CHEBI:58189"/>
    </reaction>
    <physiologicalReaction direction="left-to-right" evidence="6">
        <dbReference type="Rhea" id="RHEA:19670"/>
    </physiologicalReaction>
</comment>
<dbReference type="SUPFAM" id="SSF90002">
    <property type="entry name" value="Hypothetical protein YjiA, C-terminal domain"/>
    <property type="match status" value="1"/>
</dbReference>
<name>A0AAJ0XFI9_HALSE</name>
<dbReference type="Gene3D" id="3.30.1220.10">
    <property type="entry name" value="CobW-like, C-terminal domain"/>
    <property type="match status" value="1"/>
</dbReference>
<dbReference type="CDD" id="cd03112">
    <property type="entry name" value="CobW-like"/>
    <property type="match status" value="1"/>
</dbReference>
<dbReference type="InterPro" id="IPR036627">
    <property type="entry name" value="CobW-likC_sf"/>
</dbReference>
<dbReference type="Gene3D" id="3.40.50.300">
    <property type="entry name" value="P-loop containing nucleotide triphosphate hydrolases"/>
    <property type="match status" value="1"/>
</dbReference>
<comment type="similarity">
    <text evidence="4">Belongs to the SIMIBI class G3E GTPase family. ZNG1 subfamily.</text>
</comment>
<dbReference type="Pfam" id="PF02492">
    <property type="entry name" value="cobW"/>
    <property type="match status" value="1"/>
</dbReference>
<keyword evidence="2" id="KW-0378">Hydrolase</keyword>